<reference evidence="2 4" key="1">
    <citation type="submission" date="2014-10" db="EMBL/GenBank/DDBJ databases">
        <title>Draft genome of phytase producing Bacillus ginsengihumi strain M2.11.</title>
        <authorList>
            <person name="Toymentseva A."/>
            <person name="Boulygina E.A."/>
            <person name="Kazakov S.V."/>
            <person name="Kayumov I."/>
            <person name="Suleimanova A.D."/>
            <person name="Mardanova A.M."/>
            <person name="Maria S.N."/>
            <person name="Sergey M.Y."/>
            <person name="Sharipova M.R."/>
        </authorList>
    </citation>
    <scope>NUCLEOTIDE SEQUENCE [LARGE SCALE GENOMIC DNA]</scope>
    <source>
        <strain evidence="2 4">M2.11</strain>
    </source>
</reference>
<dbReference type="OrthoDB" id="6191536at2"/>
<dbReference type="AlphaFoldDB" id="A0A0A6VFN1"/>
<dbReference type="PANTHER" id="PTHR43798:SF6">
    <property type="entry name" value="HYDROLASE, PUTATIVE (AFU_ORTHOLOGUE AFUA_4G13070)-RELATED"/>
    <property type="match status" value="1"/>
</dbReference>
<dbReference type="InterPro" id="IPR050266">
    <property type="entry name" value="AB_hydrolase_sf"/>
</dbReference>
<dbReference type="SUPFAM" id="SSF53474">
    <property type="entry name" value="alpha/beta-Hydrolases"/>
    <property type="match status" value="1"/>
</dbReference>
<dbReference type="Proteomes" id="UP000030588">
    <property type="component" value="Unassembled WGS sequence"/>
</dbReference>
<reference evidence="3 5" key="3">
    <citation type="submission" date="2020-03" db="EMBL/GenBank/DDBJ databases">
        <title>Bacillus aquiflavi sp. nov., isolated from yellow water of strong flavor Chinese baijiu in Yibin region of China.</title>
        <authorList>
            <person name="Xie J."/>
        </authorList>
    </citation>
    <scope>NUCLEOTIDE SEQUENCE [LARGE SCALE GENOMIC DNA]</scope>
    <source>
        <strain evidence="3 5">Gsoil 114</strain>
    </source>
</reference>
<accession>A0A0A6VFN1</accession>
<name>A0A0A6VFN1_9BACI</name>
<dbReference type="Gene3D" id="3.40.50.1820">
    <property type="entry name" value="alpha/beta hydrolase"/>
    <property type="match status" value="1"/>
</dbReference>
<dbReference type="Pfam" id="PF00561">
    <property type="entry name" value="Abhydrolase_1"/>
    <property type="match status" value="1"/>
</dbReference>
<dbReference type="EMBL" id="JAAIWK010000014">
    <property type="protein sequence ID" value="NEY20231.1"/>
    <property type="molecule type" value="Genomic_DNA"/>
</dbReference>
<evidence type="ECO:0000313" key="3">
    <source>
        <dbReference type="EMBL" id="NEY20231.1"/>
    </source>
</evidence>
<dbReference type="PANTHER" id="PTHR43798">
    <property type="entry name" value="MONOACYLGLYCEROL LIPASE"/>
    <property type="match status" value="1"/>
</dbReference>
<protein>
    <submittedName>
        <fullName evidence="2">2-hydroxy-6-oxo-6-phenylhexa-2,4-dienoate hydrolase</fullName>
    </submittedName>
    <submittedName>
        <fullName evidence="3">Alpha/beta hydrolase</fullName>
    </submittedName>
</protein>
<dbReference type="InterPro" id="IPR000073">
    <property type="entry name" value="AB_hydrolase_1"/>
</dbReference>
<dbReference type="GO" id="GO:0016787">
    <property type="term" value="F:hydrolase activity"/>
    <property type="evidence" value="ECO:0007669"/>
    <property type="project" value="UniProtKB-KW"/>
</dbReference>
<dbReference type="STRING" id="363870.NG54_04300"/>
<dbReference type="RefSeq" id="WP_025726983.1">
    <property type="nucleotide sequence ID" value="NZ_JAAIWK010000014.1"/>
</dbReference>
<evidence type="ECO:0000313" key="5">
    <source>
        <dbReference type="Proteomes" id="UP000476934"/>
    </source>
</evidence>
<organism evidence="2 4">
    <name type="scientific">Heyndrickxia ginsengihumi</name>
    <dbReference type="NCBI Taxonomy" id="363870"/>
    <lineage>
        <taxon>Bacteria</taxon>
        <taxon>Bacillati</taxon>
        <taxon>Bacillota</taxon>
        <taxon>Bacilli</taxon>
        <taxon>Bacillales</taxon>
        <taxon>Bacillaceae</taxon>
        <taxon>Heyndrickxia</taxon>
    </lineage>
</organism>
<keyword evidence="5" id="KW-1185">Reference proteome</keyword>
<dbReference type="InterPro" id="IPR029058">
    <property type="entry name" value="AB_hydrolase_fold"/>
</dbReference>
<feature type="domain" description="AB hydrolase-1" evidence="1">
    <location>
        <begin position="21"/>
        <end position="253"/>
    </location>
</feature>
<comment type="caution">
    <text evidence="2">The sequence shown here is derived from an EMBL/GenBank/DDBJ whole genome shotgun (WGS) entry which is preliminary data.</text>
</comment>
<gene>
    <name evidence="3" type="ORF">G4D61_09690</name>
    <name evidence="2" type="ORF">NG54_04300</name>
</gene>
<dbReference type="Proteomes" id="UP000476934">
    <property type="component" value="Unassembled WGS sequence"/>
</dbReference>
<dbReference type="EMBL" id="JRUN01000008">
    <property type="protein sequence ID" value="KHD86248.1"/>
    <property type="molecule type" value="Genomic_DNA"/>
</dbReference>
<evidence type="ECO:0000313" key="4">
    <source>
        <dbReference type="Proteomes" id="UP000030588"/>
    </source>
</evidence>
<reference evidence="3 5" key="2">
    <citation type="submission" date="2020-02" db="EMBL/GenBank/DDBJ databases">
        <authorList>
            <person name="Feng H."/>
        </authorList>
    </citation>
    <scope>NUCLEOTIDE SEQUENCE [LARGE SCALE GENOMIC DNA]</scope>
    <source>
        <strain evidence="3 5">Gsoil 114</strain>
    </source>
</reference>
<keyword evidence="2" id="KW-0378">Hydrolase</keyword>
<evidence type="ECO:0000259" key="1">
    <source>
        <dbReference type="Pfam" id="PF00561"/>
    </source>
</evidence>
<proteinExistence type="predicted"/>
<evidence type="ECO:0000313" key="2">
    <source>
        <dbReference type="EMBL" id="KHD86248.1"/>
    </source>
</evidence>
<sequence length="272" mass="31317">MAYCKVRIADIYYEDIGEGMPIIMLHGFTPDHRLMIGCMEPIFTERDRYRRIYLDLPGMGLTKSYHDINSTDDMLNVVLDFIQTILPNQPYLIVGESYGGYLARGIIEKDKGQILGAAFICPVIFPLQVNRTVETHKVMISDETLVNSLSIEELAEFRNNQVILDEYNWLRYRNEILAGCKIADEQFLNNIKHNYAFSFKIDQSTFNKPSLFLLGRQDSSVGYKDALSLINNYTRATFAVLDTAGHNLQIEQPQLFTSHINEWLDRVDINNK</sequence>